<evidence type="ECO:0000256" key="12">
    <source>
        <dbReference type="SAM" id="MobiDB-lite"/>
    </source>
</evidence>
<keyword evidence="6" id="KW-0862">Zinc</keyword>
<keyword evidence="5" id="KW-0547">Nucleotide-binding</keyword>
<sequence>MSEIDHLAEGESAEQSPDHILCHSCAHVLGAALCKTFPQTKLCVGPPLEGNGFYYEGEFLDKNGKLVELTPESLKKVEAGMSKIIENKLPFERKEYTKLQLLELFKGNHFKEYLVNKILASDEATATTYKFPGFEDLCRGPHVANTQLCKFFKLTKVTKATFTINDVDIPVQRVYGVCFPTKEGLENWEQLQTAADREHTKIGREMDLVMFNEMSPGSAFFLHNGTQIYVKLQDLIRQKLRRYEYIEVMSPQMFNVRLWQTSGHWGKYKENMFVLENEKQIMALKPMNCPGHCLIYKNQHRSYRDLPLRMSEFGCCHRNELSGTLHGLTRVRKFTQDDAHIFCKPEDIRDELNKCIQLMEETYKIFGLEHSFSLSTRPNVFLGEIEQWDDAEKQLKEALEASGKPFGIDEGGGAFYGPKIDVFLIDCLNRKMQCATIQLDFQLPRRFNLLYQKKTVAGATASEEKKDESEEPKPAPAPQQPKEQAPPAEKKEQDPNENFDPVDIPYDPNFFGRPVMIHRAIFGSFERFFAIITEHFNRKWPFWLSPRQGIIVTTGNQDDLGDYPEQMYRKLNLELGFNVDKDFSPDKIGAKIRNATLQQYNYILIVGKKEAANGSVNVRVRGSNDKPEDMSLDQLIADWTLKRANYQ</sequence>
<evidence type="ECO:0000256" key="4">
    <source>
        <dbReference type="ARBA" id="ARBA00022723"/>
    </source>
</evidence>
<dbReference type="InterPro" id="IPR002314">
    <property type="entry name" value="aa-tRNA-synt_IIb"/>
</dbReference>
<accession>A0ABQ9YL26</accession>
<dbReference type="EMBL" id="JARBJD010000002">
    <property type="protein sequence ID" value="KAK2964449.1"/>
    <property type="molecule type" value="Genomic_DNA"/>
</dbReference>
<dbReference type="PROSITE" id="PS50862">
    <property type="entry name" value="AA_TRNA_LIGASE_II"/>
    <property type="match status" value="1"/>
</dbReference>
<evidence type="ECO:0000313" key="15">
    <source>
        <dbReference type="Proteomes" id="UP001281761"/>
    </source>
</evidence>
<dbReference type="CDD" id="cd00860">
    <property type="entry name" value="ThrRS_anticodon"/>
    <property type="match status" value="1"/>
</dbReference>
<dbReference type="PANTHER" id="PTHR11451:SF44">
    <property type="entry name" value="THREONINE--TRNA LIGASE, CHLOROPLASTIC_MITOCHONDRIAL 2"/>
    <property type="match status" value="1"/>
</dbReference>
<dbReference type="Pfam" id="PF03129">
    <property type="entry name" value="HGTP_anticodon"/>
    <property type="match status" value="1"/>
</dbReference>
<keyword evidence="8" id="KW-0648">Protein biosynthesis</keyword>
<dbReference type="PRINTS" id="PR01047">
    <property type="entry name" value="TRNASYNTHTHR"/>
</dbReference>
<dbReference type="InterPro" id="IPR033728">
    <property type="entry name" value="ThrRS_core"/>
</dbReference>
<dbReference type="HAMAP" id="MF_00184">
    <property type="entry name" value="Thr_tRNA_synth"/>
    <property type="match status" value="1"/>
</dbReference>
<dbReference type="Gene3D" id="3.30.930.10">
    <property type="entry name" value="Bira Bifunctional Protein, Domain 2"/>
    <property type="match status" value="1"/>
</dbReference>
<dbReference type="InterPro" id="IPR002320">
    <property type="entry name" value="Thr-tRNA-ligase_IIa"/>
</dbReference>
<keyword evidence="15" id="KW-1185">Reference proteome</keyword>
<evidence type="ECO:0000313" key="14">
    <source>
        <dbReference type="EMBL" id="KAK2964449.1"/>
    </source>
</evidence>
<organism evidence="14 15">
    <name type="scientific">Blattamonas nauphoetae</name>
    <dbReference type="NCBI Taxonomy" id="2049346"/>
    <lineage>
        <taxon>Eukaryota</taxon>
        <taxon>Metamonada</taxon>
        <taxon>Preaxostyla</taxon>
        <taxon>Oxymonadida</taxon>
        <taxon>Blattamonas</taxon>
    </lineage>
</organism>
<dbReference type="Pfam" id="PF07973">
    <property type="entry name" value="tRNA_SAD"/>
    <property type="match status" value="1"/>
</dbReference>
<dbReference type="SUPFAM" id="SSF55681">
    <property type="entry name" value="Class II aaRS and biotin synthetases"/>
    <property type="match status" value="1"/>
</dbReference>
<dbReference type="SMART" id="SM00863">
    <property type="entry name" value="tRNA_SAD"/>
    <property type="match status" value="1"/>
</dbReference>
<proteinExistence type="inferred from homology"/>
<keyword evidence="4" id="KW-0479">Metal-binding</keyword>
<comment type="catalytic activity">
    <reaction evidence="11">
        <text>tRNA(Thr) + L-threonine + ATP = L-threonyl-tRNA(Thr) + AMP + diphosphate + H(+)</text>
        <dbReference type="Rhea" id="RHEA:24624"/>
        <dbReference type="Rhea" id="RHEA-COMP:9670"/>
        <dbReference type="Rhea" id="RHEA-COMP:9704"/>
        <dbReference type="ChEBI" id="CHEBI:15378"/>
        <dbReference type="ChEBI" id="CHEBI:30616"/>
        <dbReference type="ChEBI" id="CHEBI:33019"/>
        <dbReference type="ChEBI" id="CHEBI:57926"/>
        <dbReference type="ChEBI" id="CHEBI:78442"/>
        <dbReference type="ChEBI" id="CHEBI:78534"/>
        <dbReference type="ChEBI" id="CHEBI:456215"/>
        <dbReference type="EC" id="6.1.1.3"/>
    </reaction>
</comment>
<evidence type="ECO:0000256" key="9">
    <source>
        <dbReference type="ARBA" id="ARBA00023146"/>
    </source>
</evidence>
<dbReference type="Pfam" id="PF00587">
    <property type="entry name" value="tRNA-synt_2b"/>
    <property type="match status" value="1"/>
</dbReference>
<dbReference type="Proteomes" id="UP001281761">
    <property type="component" value="Unassembled WGS sequence"/>
</dbReference>
<dbReference type="InterPro" id="IPR045864">
    <property type="entry name" value="aa-tRNA-synth_II/BPL/LPL"/>
</dbReference>
<dbReference type="Gene3D" id="3.40.50.800">
    <property type="entry name" value="Anticodon-binding domain"/>
    <property type="match status" value="1"/>
</dbReference>
<name>A0ABQ9YL26_9EUKA</name>
<dbReference type="NCBIfam" id="TIGR00418">
    <property type="entry name" value="thrS"/>
    <property type="match status" value="1"/>
</dbReference>
<keyword evidence="9" id="KW-0030">Aminoacyl-tRNA synthetase</keyword>
<dbReference type="InterPro" id="IPR004154">
    <property type="entry name" value="Anticodon-bd"/>
</dbReference>
<evidence type="ECO:0000256" key="3">
    <source>
        <dbReference type="ARBA" id="ARBA00022598"/>
    </source>
</evidence>
<keyword evidence="3 14" id="KW-0436">Ligase</keyword>
<evidence type="ECO:0000256" key="5">
    <source>
        <dbReference type="ARBA" id="ARBA00022741"/>
    </source>
</evidence>
<dbReference type="InterPro" id="IPR006195">
    <property type="entry name" value="aa-tRNA-synth_II"/>
</dbReference>
<reference evidence="14 15" key="1">
    <citation type="journal article" date="2022" name="bioRxiv">
        <title>Genomics of Preaxostyla Flagellates Illuminates Evolutionary Transitions and the Path Towards Mitochondrial Loss.</title>
        <authorList>
            <person name="Novak L.V.F."/>
            <person name="Treitli S.C."/>
            <person name="Pyrih J."/>
            <person name="Halakuc P."/>
            <person name="Pipaliya S.V."/>
            <person name="Vacek V."/>
            <person name="Brzon O."/>
            <person name="Soukal P."/>
            <person name="Eme L."/>
            <person name="Dacks J.B."/>
            <person name="Karnkowska A."/>
            <person name="Elias M."/>
            <person name="Hampl V."/>
        </authorList>
    </citation>
    <scope>NUCLEOTIDE SEQUENCE [LARGE SCALE GENOMIC DNA]</scope>
    <source>
        <strain evidence="14">NAU3</strain>
        <tissue evidence="14">Gut</tissue>
    </source>
</reference>
<dbReference type="InterPro" id="IPR012947">
    <property type="entry name" value="tRNA_SAD"/>
</dbReference>
<dbReference type="SUPFAM" id="SSF52954">
    <property type="entry name" value="Class II aaRS ABD-related"/>
    <property type="match status" value="1"/>
</dbReference>
<comment type="similarity">
    <text evidence="1">Belongs to the class-II aminoacyl-tRNA synthetase family.</text>
</comment>
<gene>
    <name evidence="14" type="ORF">BLNAU_365</name>
</gene>
<dbReference type="GO" id="GO:0004829">
    <property type="term" value="F:threonine-tRNA ligase activity"/>
    <property type="evidence" value="ECO:0007669"/>
    <property type="project" value="UniProtKB-EC"/>
</dbReference>
<dbReference type="InterPro" id="IPR047246">
    <property type="entry name" value="ThrRS_anticodon"/>
</dbReference>
<dbReference type="Gene3D" id="3.30.980.10">
    <property type="entry name" value="Threonyl-trna Synthetase, Chain A, domain 2"/>
    <property type="match status" value="1"/>
</dbReference>
<keyword evidence="7" id="KW-0067">ATP-binding</keyword>
<evidence type="ECO:0000256" key="11">
    <source>
        <dbReference type="ARBA" id="ARBA00049515"/>
    </source>
</evidence>
<feature type="region of interest" description="Disordered" evidence="12">
    <location>
        <begin position="460"/>
        <end position="503"/>
    </location>
</feature>
<dbReference type="InterPro" id="IPR036621">
    <property type="entry name" value="Anticodon-bd_dom_sf"/>
</dbReference>
<evidence type="ECO:0000256" key="7">
    <source>
        <dbReference type="ARBA" id="ARBA00022840"/>
    </source>
</evidence>
<comment type="caution">
    <text evidence="14">The sequence shown here is derived from an EMBL/GenBank/DDBJ whole genome shotgun (WGS) entry which is preliminary data.</text>
</comment>
<dbReference type="CDD" id="cd00771">
    <property type="entry name" value="ThrRS_core"/>
    <property type="match status" value="1"/>
</dbReference>
<evidence type="ECO:0000256" key="2">
    <source>
        <dbReference type="ARBA" id="ARBA00013163"/>
    </source>
</evidence>
<dbReference type="PANTHER" id="PTHR11451">
    <property type="entry name" value="THREONINE-TRNA LIGASE"/>
    <property type="match status" value="1"/>
</dbReference>
<dbReference type="EC" id="6.1.1.3" evidence="2"/>
<evidence type="ECO:0000259" key="13">
    <source>
        <dbReference type="PROSITE" id="PS50862"/>
    </source>
</evidence>
<evidence type="ECO:0000256" key="8">
    <source>
        <dbReference type="ARBA" id="ARBA00022917"/>
    </source>
</evidence>
<dbReference type="InterPro" id="IPR018163">
    <property type="entry name" value="Thr/Ala-tRNA-synth_IIc_edit"/>
</dbReference>
<evidence type="ECO:0000256" key="6">
    <source>
        <dbReference type="ARBA" id="ARBA00022833"/>
    </source>
</evidence>
<feature type="domain" description="Aminoacyl-transfer RNA synthetases class-II family profile" evidence="13">
    <location>
        <begin position="225"/>
        <end position="541"/>
    </location>
</feature>
<dbReference type="SUPFAM" id="SSF55186">
    <property type="entry name" value="ThrRS/AlaRS common domain"/>
    <property type="match status" value="1"/>
</dbReference>
<evidence type="ECO:0000256" key="1">
    <source>
        <dbReference type="ARBA" id="ARBA00008226"/>
    </source>
</evidence>
<evidence type="ECO:0000256" key="10">
    <source>
        <dbReference type="ARBA" id="ARBA00031900"/>
    </source>
</evidence>
<protein>
    <recommendedName>
        <fullName evidence="2">threonine--tRNA ligase</fullName>
        <ecNumber evidence="2">6.1.1.3</ecNumber>
    </recommendedName>
    <alternativeName>
        <fullName evidence="10">Threonyl-tRNA synthetase</fullName>
    </alternativeName>
</protein>
<feature type="compositionally biased region" description="Basic and acidic residues" evidence="12">
    <location>
        <begin position="462"/>
        <end position="473"/>
    </location>
</feature>